<dbReference type="InterPro" id="IPR028160">
    <property type="entry name" value="Slx9-like"/>
</dbReference>
<dbReference type="GO" id="GO:0000462">
    <property type="term" value="P:maturation of SSU-rRNA from tricistronic rRNA transcript (SSU-rRNA, 5.8S rRNA, LSU-rRNA)"/>
    <property type="evidence" value="ECO:0007669"/>
    <property type="project" value="InterPro"/>
</dbReference>
<comment type="similarity">
    <text evidence="2">Belongs to the SLX9 family.</text>
</comment>
<dbReference type="AlphaFoldDB" id="A0A1Y2BL48"/>
<evidence type="ECO:0000313" key="7">
    <source>
        <dbReference type="Proteomes" id="UP000193986"/>
    </source>
</evidence>
<evidence type="ECO:0000313" key="6">
    <source>
        <dbReference type="EMBL" id="ORY35504.1"/>
    </source>
</evidence>
<feature type="region of interest" description="Disordered" evidence="5">
    <location>
        <begin position="65"/>
        <end position="97"/>
    </location>
</feature>
<dbReference type="OrthoDB" id="18703at2759"/>
<gene>
    <name evidence="6" type="ORF">BCR39DRAFT_11706</name>
</gene>
<evidence type="ECO:0000256" key="1">
    <source>
        <dbReference type="ARBA" id="ARBA00004604"/>
    </source>
</evidence>
<keyword evidence="7" id="KW-1185">Reference proteome</keyword>
<dbReference type="GO" id="GO:0030688">
    <property type="term" value="C:preribosome, small subunit precursor"/>
    <property type="evidence" value="ECO:0007669"/>
    <property type="project" value="InterPro"/>
</dbReference>
<dbReference type="Proteomes" id="UP000193986">
    <property type="component" value="Unassembled WGS sequence"/>
</dbReference>
<dbReference type="EMBL" id="MCFC01000001">
    <property type="protein sequence ID" value="ORY35504.1"/>
    <property type="molecule type" value="Genomic_DNA"/>
</dbReference>
<sequence length="201" mass="22419">MPRASRAKAARHAAAVKLPSKLSTVLPENENEFNQGLFPDSTVQEHERHDVVVPEASTSRHRRLFLPQPEPVLPSHPYSRSHNRREKRKAKQQLAGGELHSVAAALSIALGEDPSQLPTPTSAVQKQEARRKAEEKRLEDSKIKEGKGRTLSEKARRAQIKLESKRIPAVMKHPEFQKNPWAAIRLHAGNSVAVTDQSARV</sequence>
<evidence type="ECO:0000256" key="4">
    <source>
        <dbReference type="ARBA" id="ARBA00023242"/>
    </source>
</evidence>
<feature type="compositionally biased region" description="Basic residues" evidence="5">
    <location>
        <begin position="79"/>
        <end position="91"/>
    </location>
</feature>
<accession>A0A1Y2BL48</accession>
<dbReference type="STRING" id="71784.A0A1Y2BL48"/>
<reference evidence="6 7" key="1">
    <citation type="submission" date="2016-07" db="EMBL/GenBank/DDBJ databases">
        <title>Pervasive Adenine N6-methylation of Active Genes in Fungi.</title>
        <authorList>
            <consortium name="DOE Joint Genome Institute"/>
            <person name="Mondo S.J."/>
            <person name="Dannebaum R.O."/>
            <person name="Kuo R.C."/>
            <person name="Labutti K."/>
            <person name="Haridas S."/>
            <person name="Kuo A."/>
            <person name="Salamov A."/>
            <person name="Ahrendt S.R."/>
            <person name="Lipzen A."/>
            <person name="Sullivan W."/>
            <person name="Andreopoulos W.B."/>
            <person name="Clum A."/>
            <person name="Lindquist E."/>
            <person name="Daum C."/>
            <person name="Ramamoorthy G.K."/>
            <person name="Gryganskyi A."/>
            <person name="Culley D."/>
            <person name="Magnuson J.K."/>
            <person name="James T.Y."/>
            <person name="O'Malley M.A."/>
            <person name="Stajich J.E."/>
            <person name="Spatafora J.W."/>
            <person name="Visel A."/>
            <person name="Grigoriev I.V."/>
        </authorList>
    </citation>
    <scope>NUCLEOTIDE SEQUENCE [LARGE SCALE GENOMIC DNA]</scope>
    <source>
        <strain evidence="6 7">68-887.2</strain>
    </source>
</reference>
<evidence type="ECO:0000256" key="2">
    <source>
        <dbReference type="ARBA" id="ARBA00011022"/>
    </source>
</evidence>
<dbReference type="Pfam" id="PF15341">
    <property type="entry name" value="SLX9"/>
    <property type="match status" value="1"/>
</dbReference>
<keyword evidence="4" id="KW-0539">Nucleus</keyword>
<evidence type="ECO:0000256" key="5">
    <source>
        <dbReference type="SAM" id="MobiDB-lite"/>
    </source>
</evidence>
<comment type="caution">
    <text evidence="6">The sequence shown here is derived from an EMBL/GenBank/DDBJ whole genome shotgun (WGS) entry which is preliminary data.</text>
</comment>
<proteinExistence type="inferred from homology"/>
<name>A0A1Y2BL48_9TREE</name>
<evidence type="ECO:0000256" key="3">
    <source>
        <dbReference type="ARBA" id="ARBA00021321"/>
    </source>
</evidence>
<feature type="region of interest" description="Disordered" evidence="5">
    <location>
        <begin position="111"/>
        <end position="157"/>
    </location>
</feature>
<dbReference type="InParanoid" id="A0A1Y2BL48"/>
<protein>
    <recommendedName>
        <fullName evidence="3">Ribosome biogenesis protein SLX9</fullName>
    </recommendedName>
</protein>
<organism evidence="6 7">
    <name type="scientific">Naematelia encephala</name>
    <dbReference type="NCBI Taxonomy" id="71784"/>
    <lineage>
        <taxon>Eukaryota</taxon>
        <taxon>Fungi</taxon>
        <taxon>Dikarya</taxon>
        <taxon>Basidiomycota</taxon>
        <taxon>Agaricomycotina</taxon>
        <taxon>Tremellomycetes</taxon>
        <taxon>Tremellales</taxon>
        <taxon>Naemateliaceae</taxon>
        <taxon>Naematelia</taxon>
    </lineage>
</organism>
<comment type="subcellular location">
    <subcellularLocation>
        <location evidence="1">Nucleus</location>
        <location evidence="1">Nucleolus</location>
    </subcellularLocation>
</comment>
<feature type="compositionally biased region" description="Basic and acidic residues" evidence="5">
    <location>
        <begin position="127"/>
        <end position="157"/>
    </location>
</feature>
<dbReference type="GO" id="GO:0005730">
    <property type="term" value="C:nucleolus"/>
    <property type="evidence" value="ECO:0007669"/>
    <property type="project" value="UniProtKB-SubCell"/>
</dbReference>
<dbReference type="GO" id="GO:0030686">
    <property type="term" value="C:90S preribosome"/>
    <property type="evidence" value="ECO:0007669"/>
    <property type="project" value="InterPro"/>
</dbReference>